<dbReference type="AlphaFoldDB" id="A0A939GLF4"/>
<keyword evidence="5" id="KW-1185">Reference proteome</keyword>
<accession>A0A939GLF4</accession>
<feature type="signal peptide" evidence="1">
    <location>
        <begin position="1"/>
        <end position="20"/>
    </location>
</feature>
<dbReference type="SUPFAM" id="SSF51261">
    <property type="entry name" value="Duplicated hybrid motif"/>
    <property type="match status" value="1"/>
</dbReference>
<reference evidence="4" key="1">
    <citation type="submission" date="2021-03" db="EMBL/GenBank/DDBJ databases">
        <title>Fibrella sp. HMF5335 genome sequencing and assembly.</title>
        <authorList>
            <person name="Kang H."/>
            <person name="Kim H."/>
            <person name="Bae S."/>
            <person name="Joh K."/>
        </authorList>
    </citation>
    <scope>NUCLEOTIDE SEQUENCE</scope>
    <source>
        <strain evidence="4">HMF5335</strain>
    </source>
</reference>
<dbReference type="GO" id="GO:0004222">
    <property type="term" value="F:metalloendopeptidase activity"/>
    <property type="evidence" value="ECO:0007669"/>
    <property type="project" value="TreeGrafter"/>
</dbReference>
<dbReference type="PROSITE" id="PS51257">
    <property type="entry name" value="PROKAR_LIPOPROTEIN"/>
    <property type="match status" value="1"/>
</dbReference>
<dbReference type="Gene3D" id="2.70.70.10">
    <property type="entry name" value="Glucose Permease (Domain IIA)"/>
    <property type="match status" value="1"/>
</dbReference>
<dbReference type="Gene3D" id="2.30.30.40">
    <property type="entry name" value="SH3 Domains"/>
    <property type="match status" value="1"/>
</dbReference>
<name>A0A939GLF4_9BACT</name>
<evidence type="ECO:0000259" key="3">
    <source>
        <dbReference type="Pfam" id="PF08239"/>
    </source>
</evidence>
<dbReference type="EMBL" id="JAFMYV010000010">
    <property type="protein sequence ID" value="MBO0938553.1"/>
    <property type="molecule type" value="Genomic_DNA"/>
</dbReference>
<dbReference type="InterPro" id="IPR016047">
    <property type="entry name" value="M23ase_b-sheet_dom"/>
</dbReference>
<sequence length="446" mass="48177">MKTQLTYLSLLALLAACTGSGPGSSLFRTPSAHERYEQSLKTAQLDHTALGLDWARAAQRALRDSLTISVPYRESGYFSAGQPLAVGYRMAGVRGDKFTIRVSVQGREPVRVFVDVFALEGNRTSPVASAKTDTTNAPAELVWEPRRTQTYLIRVQPELLRSGRYTLAITRDPVLQFPVQGRSSKQISSYFGVPRDGGRRRHEGIDIFAPKGTPAIASVAGVISRVGQNELGGNVVFLTDNDREQRLYYAHLDRFNVATGQRVNPGDTIGFVGNTGNARTTGPHLHFGVYTYADGAVDPLPYVRLGRGPAQQELINPALLGDSVRISAGKASLRLAPGSDTPALRELARQQPLTILGGTANWLRVGLPTGQTGYVARETVEVLAKPLRTDQLPAAMPLLDEAHPRAAVIQTLPAGSSVAVLGQVPNFWLIRTTAGQTGWLLRPGVN</sequence>
<keyword evidence="1" id="KW-0732">Signal</keyword>
<dbReference type="InterPro" id="IPR050570">
    <property type="entry name" value="Cell_wall_metabolism_enzyme"/>
</dbReference>
<dbReference type="InterPro" id="IPR003646">
    <property type="entry name" value="SH3-like_bac-type"/>
</dbReference>
<evidence type="ECO:0000313" key="4">
    <source>
        <dbReference type="EMBL" id="MBO0938553.1"/>
    </source>
</evidence>
<comment type="caution">
    <text evidence="4">The sequence shown here is derived from an EMBL/GenBank/DDBJ whole genome shotgun (WGS) entry which is preliminary data.</text>
</comment>
<evidence type="ECO:0000313" key="5">
    <source>
        <dbReference type="Proteomes" id="UP000664034"/>
    </source>
</evidence>
<dbReference type="InterPro" id="IPR011055">
    <property type="entry name" value="Dup_hybrid_motif"/>
</dbReference>
<dbReference type="Pfam" id="PF08239">
    <property type="entry name" value="SH3_3"/>
    <property type="match status" value="1"/>
</dbReference>
<evidence type="ECO:0000259" key="2">
    <source>
        <dbReference type="Pfam" id="PF01551"/>
    </source>
</evidence>
<dbReference type="Pfam" id="PF01551">
    <property type="entry name" value="Peptidase_M23"/>
    <property type="match status" value="1"/>
</dbReference>
<feature type="domain" description="SH3b" evidence="3">
    <location>
        <begin position="331"/>
        <end position="380"/>
    </location>
</feature>
<feature type="chain" id="PRO_5037727353" evidence="1">
    <location>
        <begin position="21"/>
        <end position="446"/>
    </location>
</feature>
<dbReference type="PANTHER" id="PTHR21666">
    <property type="entry name" value="PEPTIDASE-RELATED"/>
    <property type="match status" value="1"/>
</dbReference>
<evidence type="ECO:0000256" key="1">
    <source>
        <dbReference type="SAM" id="SignalP"/>
    </source>
</evidence>
<feature type="domain" description="M23ase beta-sheet core" evidence="2">
    <location>
        <begin position="201"/>
        <end position="299"/>
    </location>
</feature>
<dbReference type="CDD" id="cd12797">
    <property type="entry name" value="M23_peptidase"/>
    <property type="match status" value="1"/>
</dbReference>
<dbReference type="RefSeq" id="WP_207366095.1">
    <property type="nucleotide sequence ID" value="NZ_JAFMYV010000010.1"/>
</dbReference>
<dbReference type="Proteomes" id="UP000664034">
    <property type="component" value="Unassembled WGS sequence"/>
</dbReference>
<gene>
    <name evidence="4" type="ORF">J2I47_18520</name>
</gene>
<organism evidence="4 5">
    <name type="scientific">Fibrella rubiginis</name>
    <dbReference type="NCBI Taxonomy" id="2817060"/>
    <lineage>
        <taxon>Bacteria</taxon>
        <taxon>Pseudomonadati</taxon>
        <taxon>Bacteroidota</taxon>
        <taxon>Cytophagia</taxon>
        <taxon>Cytophagales</taxon>
        <taxon>Spirosomataceae</taxon>
        <taxon>Fibrella</taxon>
    </lineage>
</organism>
<dbReference type="PANTHER" id="PTHR21666:SF268">
    <property type="entry name" value="PEPTIDASE M23 DOMAIN-CONTAINING PROTEIN"/>
    <property type="match status" value="1"/>
</dbReference>
<protein>
    <submittedName>
        <fullName evidence="4">M23 family metallopeptidase</fullName>
    </submittedName>
</protein>
<proteinExistence type="predicted"/>